<dbReference type="SUPFAM" id="SSF102848">
    <property type="entry name" value="NSFL1 (p97 ATPase) cofactor p47, SEP domain"/>
    <property type="match status" value="1"/>
</dbReference>
<feature type="domain" description="UBX" evidence="9">
    <location>
        <begin position="328"/>
        <end position="405"/>
    </location>
</feature>
<keyword evidence="5" id="KW-0333">Golgi apparatus</keyword>
<evidence type="ECO:0000256" key="4">
    <source>
        <dbReference type="ARBA" id="ARBA00022490"/>
    </source>
</evidence>
<keyword evidence="12" id="KW-1185">Reference proteome</keyword>
<dbReference type="SMART" id="SM00166">
    <property type="entry name" value="UBX"/>
    <property type="match status" value="1"/>
</dbReference>
<feature type="compositionally biased region" description="Acidic residues" evidence="8">
    <location>
        <begin position="101"/>
        <end position="110"/>
    </location>
</feature>
<evidence type="ECO:0000256" key="2">
    <source>
        <dbReference type="ARBA" id="ARBA00004300"/>
    </source>
</evidence>
<evidence type="ECO:0000256" key="7">
    <source>
        <dbReference type="ARBA" id="ARBA00023242"/>
    </source>
</evidence>
<feature type="region of interest" description="Disordered" evidence="8">
    <location>
        <begin position="44"/>
        <end position="136"/>
    </location>
</feature>
<evidence type="ECO:0000256" key="5">
    <source>
        <dbReference type="ARBA" id="ARBA00023034"/>
    </source>
</evidence>
<dbReference type="InterPro" id="IPR009060">
    <property type="entry name" value="UBA-like_sf"/>
</dbReference>
<evidence type="ECO:0000313" key="11">
    <source>
        <dbReference type="EMBL" id="KAL3842392.1"/>
    </source>
</evidence>
<keyword evidence="6" id="KW-0206">Cytoskeleton</keyword>
<dbReference type="EMBL" id="JBJQND010000017">
    <property type="protein sequence ID" value="KAL3842392.1"/>
    <property type="molecule type" value="Genomic_DNA"/>
</dbReference>
<organism evidence="11 12">
    <name type="scientific">Sinanodonta woodiana</name>
    <name type="common">Chinese pond mussel</name>
    <name type="synonym">Anodonta woodiana</name>
    <dbReference type="NCBI Taxonomy" id="1069815"/>
    <lineage>
        <taxon>Eukaryota</taxon>
        <taxon>Metazoa</taxon>
        <taxon>Spiralia</taxon>
        <taxon>Lophotrochozoa</taxon>
        <taxon>Mollusca</taxon>
        <taxon>Bivalvia</taxon>
        <taxon>Autobranchia</taxon>
        <taxon>Heteroconchia</taxon>
        <taxon>Palaeoheterodonta</taxon>
        <taxon>Unionida</taxon>
        <taxon>Unionoidea</taxon>
        <taxon>Unionidae</taxon>
        <taxon>Unioninae</taxon>
        <taxon>Sinanodonta</taxon>
    </lineage>
</organism>
<dbReference type="PANTHER" id="PTHR23333:SF20">
    <property type="entry name" value="NSFL1 COFACTOR P47"/>
    <property type="match status" value="1"/>
</dbReference>
<dbReference type="CDD" id="cd14348">
    <property type="entry name" value="UBA_p47"/>
    <property type="match status" value="1"/>
</dbReference>
<proteinExistence type="predicted"/>
<evidence type="ECO:0000256" key="1">
    <source>
        <dbReference type="ARBA" id="ARBA00004123"/>
    </source>
</evidence>
<dbReference type="InterPro" id="IPR012989">
    <property type="entry name" value="SEP_domain"/>
</dbReference>
<dbReference type="InterPro" id="IPR029071">
    <property type="entry name" value="Ubiquitin-like_domsf"/>
</dbReference>
<evidence type="ECO:0000259" key="10">
    <source>
        <dbReference type="PROSITE" id="PS51399"/>
    </source>
</evidence>
<dbReference type="FunFam" id="1.10.8.10:FF:000020">
    <property type="entry name" value="NSFL1 (p97) cofactor (p47)"/>
    <property type="match status" value="1"/>
</dbReference>
<dbReference type="InterPro" id="IPR036241">
    <property type="entry name" value="NSFL1C_SEP_dom_sf"/>
</dbReference>
<accession>A0ABD3U1W6</accession>
<dbReference type="PROSITE" id="PS50033">
    <property type="entry name" value="UBX"/>
    <property type="match status" value="1"/>
</dbReference>
<dbReference type="PROSITE" id="PS51399">
    <property type="entry name" value="SEP"/>
    <property type="match status" value="1"/>
</dbReference>
<reference evidence="11 12" key="1">
    <citation type="submission" date="2024-11" db="EMBL/GenBank/DDBJ databases">
        <title>Chromosome-level genome assembly of the freshwater bivalve Anodonta woodiana.</title>
        <authorList>
            <person name="Chen X."/>
        </authorList>
    </citation>
    <scope>NUCLEOTIDE SEQUENCE [LARGE SCALE GENOMIC DNA]</scope>
    <source>
        <strain evidence="11">MN2024</strain>
        <tissue evidence="11">Gills</tissue>
    </source>
</reference>
<dbReference type="AlphaFoldDB" id="A0ABD3U1W6"/>
<evidence type="ECO:0000256" key="3">
    <source>
        <dbReference type="ARBA" id="ARBA00004555"/>
    </source>
</evidence>
<dbReference type="InterPro" id="IPR001012">
    <property type="entry name" value="UBX_dom"/>
</dbReference>
<evidence type="ECO:0000313" key="12">
    <source>
        <dbReference type="Proteomes" id="UP001634394"/>
    </source>
</evidence>
<evidence type="ECO:0000256" key="6">
    <source>
        <dbReference type="ARBA" id="ARBA00023212"/>
    </source>
</evidence>
<evidence type="ECO:0000256" key="8">
    <source>
        <dbReference type="SAM" id="MobiDB-lite"/>
    </source>
</evidence>
<dbReference type="Pfam" id="PF14555">
    <property type="entry name" value="UBA_4"/>
    <property type="match status" value="1"/>
</dbReference>
<dbReference type="Pfam" id="PF08059">
    <property type="entry name" value="SEP"/>
    <property type="match status" value="1"/>
</dbReference>
<dbReference type="SUPFAM" id="SSF54236">
    <property type="entry name" value="Ubiquitin-like"/>
    <property type="match status" value="1"/>
</dbReference>
<name>A0ABD3U1W6_SINWO</name>
<dbReference type="SUPFAM" id="SSF46934">
    <property type="entry name" value="UBA-like"/>
    <property type="match status" value="1"/>
</dbReference>
<dbReference type="Gene3D" id="1.10.8.10">
    <property type="entry name" value="DNA helicase RuvA subunit, C-terminal domain"/>
    <property type="match status" value="1"/>
</dbReference>
<protein>
    <recommendedName>
        <fullName evidence="13">NSFL1 cofactor p47</fullName>
    </recommendedName>
</protein>
<keyword evidence="4" id="KW-0963">Cytoplasm</keyword>
<evidence type="ECO:0000259" key="9">
    <source>
        <dbReference type="PROSITE" id="PS50033"/>
    </source>
</evidence>
<dbReference type="Gene3D" id="3.30.420.210">
    <property type="entry name" value="SEP domain"/>
    <property type="match status" value="1"/>
</dbReference>
<dbReference type="PANTHER" id="PTHR23333">
    <property type="entry name" value="UBX DOMAIN CONTAINING PROTEIN"/>
    <property type="match status" value="1"/>
</dbReference>
<dbReference type="Gene3D" id="3.10.20.90">
    <property type="entry name" value="Phosphatidylinositol 3-kinase Catalytic Subunit, Chain A, domain 1"/>
    <property type="match status" value="1"/>
</dbReference>
<comment type="caution">
    <text evidence="11">The sequence shown here is derived from an EMBL/GenBank/DDBJ whole genome shotgun (WGS) entry which is preliminary data.</text>
</comment>
<evidence type="ECO:0008006" key="13">
    <source>
        <dbReference type="Google" id="ProtNLM"/>
    </source>
</evidence>
<keyword evidence="7" id="KW-0539">Nucleus</keyword>
<sequence length="407" mass="45001">MADRSKQELIESFMGITGVDEDRAKFYLESAGWKLDLAMAGFYEDDGDNDEYQDSLDIPPVQPHLQVLEPSSREKGKGSSKSTSSSKNTRFGTISSMRADEESDSSEEEGQAFYAGGSERSGQQVLGPPRKKGENKDLVDDLFKSAKEHGAQTLDSSESQNSPGKEKVAFRGTGYRLGETEASMPQDVVRGRPLAEKPRQVDTVLKLWKNGFSIDEGILRDYSDPANKEFLDSISRGEVPKELLRQARGGEVNLNMEDHRNEDFVRPKVPIRAFAGEGHMLGSPVPHMVTKESAVPPASVTAINMGTKRSAVASATVTSRELSVHIDESKPTTTLQIRLADGSRLVAKFNNNHRVRDVRNYIISSRPQYASSMFVLMTTFPNKELTNENETLEEGKLLNAVIVQKIK</sequence>
<dbReference type="Proteomes" id="UP001634394">
    <property type="component" value="Unassembled WGS sequence"/>
</dbReference>
<comment type="subcellular location">
    <subcellularLocation>
        <location evidence="2">Cytoplasm</location>
        <location evidence="2">Cytoskeleton</location>
        <location evidence="2">Microtubule organizing center</location>
        <location evidence="2">Centrosome</location>
    </subcellularLocation>
    <subcellularLocation>
        <location evidence="3">Golgi apparatus</location>
    </subcellularLocation>
    <subcellularLocation>
        <location evidence="1">Nucleus</location>
    </subcellularLocation>
</comment>
<dbReference type="FunFam" id="3.30.420.210:FF:000001">
    <property type="entry name" value="NSFL1 (P97) cofactor (P47)"/>
    <property type="match status" value="1"/>
</dbReference>
<gene>
    <name evidence="11" type="ORF">ACJMK2_020411</name>
</gene>
<dbReference type="GO" id="GO:0005813">
    <property type="term" value="C:centrosome"/>
    <property type="evidence" value="ECO:0007669"/>
    <property type="project" value="UniProtKB-SubCell"/>
</dbReference>
<dbReference type="Pfam" id="PF00789">
    <property type="entry name" value="UBX"/>
    <property type="match status" value="1"/>
</dbReference>
<dbReference type="GO" id="GO:0005634">
    <property type="term" value="C:nucleus"/>
    <property type="evidence" value="ECO:0007669"/>
    <property type="project" value="UniProtKB-SubCell"/>
</dbReference>
<dbReference type="SMART" id="SM00553">
    <property type="entry name" value="SEP"/>
    <property type="match status" value="1"/>
</dbReference>
<feature type="domain" description="SEP" evidence="10">
    <location>
        <begin position="200"/>
        <end position="265"/>
    </location>
</feature>
<feature type="compositionally biased region" description="Acidic residues" evidence="8">
    <location>
        <begin position="44"/>
        <end position="54"/>
    </location>
</feature>
<dbReference type="GO" id="GO:0005794">
    <property type="term" value="C:Golgi apparatus"/>
    <property type="evidence" value="ECO:0007669"/>
    <property type="project" value="UniProtKB-SubCell"/>
</dbReference>